<gene>
    <name evidence="1" type="ORF">AB2L28_14165</name>
</gene>
<name>A0ABV4I3Y7_9ACTN</name>
<keyword evidence="2" id="KW-1185">Reference proteome</keyword>
<proteinExistence type="predicted"/>
<protein>
    <submittedName>
        <fullName evidence="1">Uncharacterized protein</fullName>
    </submittedName>
</protein>
<evidence type="ECO:0000313" key="2">
    <source>
        <dbReference type="Proteomes" id="UP001566476"/>
    </source>
</evidence>
<dbReference type="RefSeq" id="WP_370719625.1">
    <property type="nucleotide sequence ID" value="NZ_JBGGTQ010000006.1"/>
</dbReference>
<comment type="caution">
    <text evidence="1">The sequence shown here is derived from an EMBL/GenBank/DDBJ whole genome shotgun (WGS) entry which is preliminary data.</text>
</comment>
<evidence type="ECO:0000313" key="1">
    <source>
        <dbReference type="EMBL" id="MEZ0493381.1"/>
    </source>
</evidence>
<accession>A0ABV4I3Y7</accession>
<dbReference type="EMBL" id="JBGGTQ010000006">
    <property type="protein sequence ID" value="MEZ0493381.1"/>
    <property type="molecule type" value="Genomic_DNA"/>
</dbReference>
<organism evidence="1 2">
    <name type="scientific">Kineococcus mangrovi</name>
    <dbReference type="NCBI Taxonomy" id="1660183"/>
    <lineage>
        <taxon>Bacteria</taxon>
        <taxon>Bacillati</taxon>
        <taxon>Actinomycetota</taxon>
        <taxon>Actinomycetes</taxon>
        <taxon>Kineosporiales</taxon>
        <taxon>Kineosporiaceae</taxon>
        <taxon>Kineococcus</taxon>
    </lineage>
</organism>
<dbReference type="Proteomes" id="UP001566476">
    <property type="component" value="Unassembled WGS sequence"/>
</dbReference>
<reference evidence="1 2" key="1">
    <citation type="submission" date="2024-07" db="EMBL/GenBank/DDBJ databases">
        <authorList>
            <person name="Thanompreechachai J."/>
            <person name="Duangmal K."/>
        </authorList>
    </citation>
    <scope>NUCLEOTIDE SEQUENCE [LARGE SCALE GENOMIC DNA]</scope>
    <source>
        <strain evidence="1 2">TBRC 1896</strain>
    </source>
</reference>
<sequence length="386" mass="42459">MTGEGPGGEPADDLLAGPRGRRLLSALVGEGSDAEPWAWSAHEDDLGLPGLAPLPDPLRTELRERLRRAVSTLDLDALRARSDPRDLLTAFADSVAAARYWQDPDPEDRALADPELVEVLRPVARAVAAGPAARWWSDPVDVTAQQHLWWRFEGRDGYRPIVTGSPGAAAAAWRGWRTAVDAEEERWRTEFPRHTLGRCSGTWWSTPPDRPELPSSTPVLPGGLGVGMTLIEDEMGIEEVDARALRLRDGLRVHEVHDAADWCALVAAHPRSVTFTRRHDWWLATGWDGAWALPDWASVAREWDGVHLSARGYLAVSGRVLETAVPGNVVGADTDGVRPGPARTLLAGWNPGVTHWLTDAVTEVEPPVRWRSLEDRYPLEWAPSRA</sequence>